<feature type="transmembrane region" description="Helical" evidence="1">
    <location>
        <begin position="82"/>
        <end position="100"/>
    </location>
</feature>
<dbReference type="STRING" id="1833852.B0537_13525"/>
<dbReference type="RefSeq" id="WP_077715045.1">
    <property type="nucleotide sequence ID" value="NZ_CP019698.1"/>
</dbReference>
<keyword evidence="1" id="KW-1133">Transmembrane helix</keyword>
<gene>
    <name evidence="2" type="ORF">B0537_13525</name>
</gene>
<reference evidence="2 3" key="1">
    <citation type="journal article" date="2016" name="Int. J. Syst. Evol. Microbiol.">
        <title>Desulfotomaculum ferrireducens sp. nov., a moderately thermophilic sulfate-reducing and dissimilatory Fe(III)-reducing bacterium isolated from compost.</title>
        <authorList>
            <person name="Yang G."/>
            <person name="Guo J."/>
            <person name="Zhuang L."/>
            <person name="Yuan Y."/>
            <person name="Zhou S."/>
        </authorList>
    </citation>
    <scope>NUCLEOTIDE SEQUENCE [LARGE SCALE GENOMIC DNA]</scope>
    <source>
        <strain evidence="2 3">GSS09</strain>
    </source>
</reference>
<evidence type="ECO:0000313" key="2">
    <source>
        <dbReference type="EMBL" id="AQS60003.1"/>
    </source>
</evidence>
<dbReference type="Proteomes" id="UP000189464">
    <property type="component" value="Chromosome"/>
</dbReference>
<evidence type="ECO:0000256" key="1">
    <source>
        <dbReference type="SAM" id="Phobius"/>
    </source>
</evidence>
<feature type="transmembrane region" description="Helical" evidence="1">
    <location>
        <begin position="53"/>
        <end position="70"/>
    </location>
</feature>
<name>A0A1S6IZ10_9FIRM</name>
<keyword evidence="3" id="KW-1185">Reference proteome</keyword>
<feature type="transmembrane region" description="Helical" evidence="1">
    <location>
        <begin position="5"/>
        <end position="23"/>
    </location>
</feature>
<dbReference type="AlphaFoldDB" id="A0A1S6IZ10"/>
<protein>
    <submittedName>
        <fullName evidence="2">Uncharacterized protein</fullName>
    </submittedName>
</protein>
<keyword evidence="1" id="KW-0472">Membrane</keyword>
<dbReference type="EMBL" id="CP019698">
    <property type="protein sequence ID" value="AQS60003.1"/>
    <property type="molecule type" value="Genomic_DNA"/>
</dbReference>
<dbReference type="OrthoDB" id="9900072at2"/>
<dbReference type="KEGG" id="dfg:B0537_13525"/>
<proteinExistence type="predicted"/>
<sequence>MKYTLGKVFLYLSLPLMIILLILDFDFENLTETVLFAVALVGLVSLQRLSIPILTVGWSIFTIGITLDFVDQFIKMPDTVELYLGEPAMIIGLALMVYGFHKLAQNQHL</sequence>
<accession>A0A1S6IZ10</accession>
<evidence type="ECO:0000313" key="3">
    <source>
        <dbReference type="Proteomes" id="UP000189464"/>
    </source>
</evidence>
<organism evidence="2 3">
    <name type="scientific">Desulforamulus ferrireducens</name>
    <dbReference type="NCBI Taxonomy" id="1833852"/>
    <lineage>
        <taxon>Bacteria</taxon>
        <taxon>Bacillati</taxon>
        <taxon>Bacillota</taxon>
        <taxon>Clostridia</taxon>
        <taxon>Eubacteriales</taxon>
        <taxon>Peptococcaceae</taxon>
        <taxon>Desulforamulus</taxon>
    </lineage>
</organism>
<keyword evidence="1" id="KW-0812">Transmembrane</keyword>